<protein>
    <recommendedName>
        <fullName evidence="2">TNase-like domain-containing protein</fullName>
    </recommendedName>
</protein>
<dbReference type="InterPro" id="IPR035437">
    <property type="entry name" value="SNase_OB-fold_sf"/>
</dbReference>
<dbReference type="SUPFAM" id="SSF50199">
    <property type="entry name" value="Staphylococcal nuclease"/>
    <property type="match status" value="1"/>
</dbReference>
<dbReference type="PANTHER" id="PTHR12302:SF26">
    <property type="entry name" value="BLR1266 PROTEIN"/>
    <property type="match status" value="1"/>
</dbReference>
<dbReference type="EMBL" id="FMJB01000006">
    <property type="protein sequence ID" value="SCM65954.1"/>
    <property type="molecule type" value="Genomic_DNA"/>
</dbReference>
<dbReference type="PANTHER" id="PTHR12302">
    <property type="entry name" value="EBNA2 BINDING PROTEIN P100"/>
    <property type="match status" value="1"/>
</dbReference>
<name>A0A1M4MWE3_9RHOB</name>
<feature type="chain" id="PRO_5012996699" description="TNase-like domain-containing protein" evidence="1">
    <location>
        <begin position="23"/>
        <end position="218"/>
    </location>
</feature>
<organism evidence="3 4">
    <name type="scientific">Donghicola eburneus</name>
    <dbReference type="NCBI Taxonomy" id="393278"/>
    <lineage>
        <taxon>Bacteria</taxon>
        <taxon>Pseudomonadati</taxon>
        <taxon>Pseudomonadota</taxon>
        <taxon>Alphaproteobacteria</taxon>
        <taxon>Rhodobacterales</taxon>
        <taxon>Roseobacteraceae</taxon>
        <taxon>Donghicola</taxon>
    </lineage>
</organism>
<evidence type="ECO:0000259" key="2">
    <source>
        <dbReference type="PROSITE" id="PS50830"/>
    </source>
</evidence>
<gene>
    <name evidence="3" type="ORF">KARMA_0124</name>
</gene>
<keyword evidence="4" id="KW-1185">Reference proteome</keyword>
<dbReference type="Gene3D" id="2.40.50.90">
    <property type="match status" value="1"/>
</dbReference>
<evidence type="ECO:0000313" key="4">
    <source>
        <dbReference type="Proteomes" id="UP000184085"/>
    </source>
</evidence>
<dbReference type="InterPro" id="IPR016071">
    <property type="entry name" value="Staphylococal_nuclease_OB-fold"/>
</dbReference>
<accession>A0A1M4MWE3</accession>
<dbReference type="Proteomes" id="UP000184085">
    <property type="component" value="Unassembled WGS sequence"/>
</dbReference>
<dbReference type="PROSITE" id="PS50830">
    <property type="entry name" value="TNASE_3"/>
    <property type="match status" value="1"/>
</dbReference>
<dbReference type="AlphaFoldDB" id="A0A1M4MWE3"/>
<keyword evidence="1" id="KW-0732">Signal</keyword>
<evidence type="ECO:0000313" key="3">
    <source>
        <dbReference type="EMBL" id="SCM65954.1"/>
    </source>
</evidence>
<dbReference type="Pfam" id="PF00565">
    <property type="entry name" value="SNase"/>
    <property type="match status" value="1"/>
</dbReference>
<reference evidence="4" key="1">
    <citation type="submission" date="2016-09" db="EMBL/GenBank/DDBJ databases">
        <authorList>
            <person name="Wibberg D."/>
        </authorList>
    </citation>
    <scope>NUCLEOTIDE SEQUENCE [LARGE SCALE GENOMIC DNA]</scope>
</reference>
<feature type="domain" description="TNase-like" evidence="2">
    <location>
        <begin position="18"/>
        <end position="142"/>
    </location>
</feature>
<proteinExistence type="predicted"/>
<evidence type="ECO:0000256" key="1">
    <source>
        <dbReference type="SAM" id="SignalP"/>
    </source>
</evidence>
<dbReference type="SMART" id="SM00318">
    <property type="entry name" value="SNc"/>
    <property type="match status" value="1"/>
</dbReference>
<sequence length="218" mass="23808">MKNIILPLALFASVLASSTAGAAAIRVIDGDTLSDGEITYRLNGIDAPESGQTCLNSSGISWRCGEAATAFLVDLLANNDLKCQAMEQDRYGRTIATCFASGTDVGKSLVEAGLAWSFGRYDDVYAEAEETAKARQKGVWAGANQAPWEYREERWTAAKQSAPEGCPIKGNISKNGKIYHAPWSPWYSRTKISPEKGERWFCDEADAIVAGWRAPHWH</sequence>
<dbReference type="RefSeq" id="WP_072702436.1">
    <property type="nucleotide sequence ID" value="NZ_FMJB01000006.1"/>
</dbReference>
<feature type="signal peptide" evidence="1">
    <location>
        <begin position="1"/>
        <end position="22"/>
    </location>
</feature>